<dbReference type="InParanoid" id="A0A7M7JXW2"/>
<dbReference type="InterPro" id="IPR050688">
    <property type="entry name" value="Zinc_finger/UBP_domain"/>
</dbReference>
<dbReference type="InterPro" id="IPR013087">
    <property type="entry name" value="Znf_C2H2_type"/>
</dbReference>
<feature type="domain" description="C2H2-type" evidence="7">
    <location>
        <begin position="6"/>
        <end position="34"/>
    </location>
</feature>
<evidence type="ECO:0000256" key="6">
    <source>
        <dbReference type="SAM" id="MobiDB-lite"/>
    </source>
</evidence>
<evidence type="ECO:0000313" key="9">
    <source>
        <dbReference type="Proteomes" id="UP000594260"/>
    </source>
</evidence>
<keyword evidence="1" id="KW-0479">Metal-binding</keyword>
<dbReference type="OMA" id="SXITSTH"/>
<dbReference type="InterPro" id="IPR036236">
    <property type="entry name" value="Znf_C2H2_sf"/>
</dbReference>
<dbReference type="PROSITE" id="PS50157">
    <property type="entry name" value="ZINC_FINGER_C2H2_2"/>
    <property type="match status" value="6"/>
</dbReference>
<feature type="domain" description="C2H2-type" evidence="7">
    <location>
        <begin position="35"/>
        <end position="63"/>
    </location>
</feature>
<feature type="domain" description="C2H2-type" evidence="7">
    <location>
        <begin position="89"/>
        <end position="116"/>
    </location>
</feature>
<feature type="domain" description="C2H2-type" evidence="7">
    <location>
        <begin position="405"/>
        <end position="432"/>
    </location>
</feature>
<dbReference type="SMART" id="SM00355">
    <property type="entry name" value="ZnF_C2H2"/>
    <property type="match status" value="9"/>
</dbReference>
<sequence length="594" mass="67593">MIDNALKCKLCHYTAGKMQHLKRHIATVHTKDKPFLCHLCSKMSSRQDELRLHIQSVHAKKNPLICLYCYEQFGSSEEVNAHLEIKHSFPCSVCGEVLRTKKRYGNHKRVHSLHKCRYCKFSSTEERKVKLCERRHLRNSQTNNVSNYFNDDDLSGGDSTPSVVTDRNGLATTGSDDNEPVNPPHNPISAGVKLDLAQRTNPSINSDSKNNFDFSHESDPNDRPSASPRNENDPQRFSTVMDVNDYNAALILVCSKTLRSMSVPRIDQPKMANVQMVVGNQSGQQQQDEMQQHVADQPPQMIPQNAALHANSRAVVIEAKWFACTFEDCNFKSYRYHHLKRHIMTHTKEKPFACPECGTKRARRDALAQHMKTHAKKDKCRCIHCSKKFNSVEEVQEHLDTAHRHICDKCKRNFVSTKQLSDHKREHNVTRCRMCAFSSTHYHKVMRHERKVHFISKDNQIAQAATPGDVSQGQTLDEIEDQSGSDIREASSPDSVSSLTGPVAMVRAPATDDNLSSQPLDLSVRSTVVQANNGTNINFNSVDGSNPNRIPPAPLNLPYELQMNSVMRPGYYLHLYHNYLDYINNPAYWYFSQN</sequence>
<dbReference type="GeneID" id="111249068"/>
<feature type="domain" description="C2H2-type" evidence="7">
    <location>
        <begin position="322"/>
        <end position="351"/>
    </location>
</feature>
<dbReference type="PANTHER" id="PTHR24403:SF107">
    <property type="entry name" value="ZINC FINGER PROTEIN 521"/>
    <property type="match status" value="1"/>
</dbReference>
<dbReference type="PANTHER" id="PTHR24403">
    <property type="entry name" value="ZINC FINGER PROTEIN"/>
    <property type="match status" value="1"/>
</dbReference>
<dbReference type="AlphaFoldDB" id="A0A7M7JXW2"/>
<keyword evidence="3 5" id="KW-0863">Zinc-finger</keyword>
<name>A0A7M7JXW2_VARDE</name>
<keyword evidence="4" id="KW-0862">Zinc</keyword>
<evidence type="ECO:0000313" key="8">
    <source>
        <dbReference type="EnsemblMetazoa" id="XP_022658133"/>
    </source>
</evidence>
<dbReference type="OrthoDB" id="6077919at2759"/>
<evidence type="ECO:0000256" key="3">
    <source>
        <dbReference type="ARBA" id="ARBA00022771"/>
    </source>
</evidence>
<feature type="region of interest" description="Disordered" evidence="6">
    <location>
        <begin position="480"/>
        <end position="500"/>
    </location>
</feature>
<reference evidence="8" key="1">
    <citation type="submission" date="2021-01" db="UniProtKB">
        <authorList>
            <consortium name="EnsemblMetazoa"/>
        </authorList>
    </citation>
    <scope>IDENTIFICATION</scope>
</reference>
<feature type="region of interest" description="Disordered" evidence="6">
    <location>
        <begin position="143"/>
        <end position="237"/>
    </location>
</feature>
<feature type="domain" description="C2H2-type" evidence="7">
    <location>
        <begin position="352"/>
        <end position="379"/>
    </location>
</feature>
<dbReference type="GO" id="GO:0045944">
    <property type="term" value="P:positive regulation of transcription by RNA polymerase II"/>
    <property type="evidence" value="ECO:0007669"/>
    <property type="project" value="TreeGrafter"/>
</dbReference>
<protein>
    <recommendedName>
        <fullName evidence="7">C2H2-type domain-containing protein</fullName>
    </recommendedName>
</protein>
<organism evidence="8 9">
    <name type="scientific">Varroa destructor</name>
    <name type="common">Honeybee mite</name>
    <dbReference type="NCBI Taxonomy" id="109461"/>
    <lineage>
        <taxon>Eukaryota</taxon>
        <taxon>Metazoa</taxon>
        <taxon>Ecdysozoa</taxon>
        <taxon>Arthropoda</taxon>
        <taxon>Chelicerata</taxon>
        <taxon>Arachnida</taxon>
        <taxon>Acari</taxon>
        <taxon>Parasitiformes</taxon>
        <taxon>Mesostigmata</taxon>
        <taxon>Gamasina</taxon>
        <taxon>Dermanyssoidea</taxon>
        <taxon>Varroidae</taxon>
        <taxon>Varroa</taxon>
    </lineage>
</organism>
<keyword evidence="2" id="KW-0677">Repeat</keyword>
<proteinExistence type="predicted"/>
<dbReference type="GO" id="GO:0005634">
    <property type="term" value="C:nucleus"/>
    <property type="evidence" value="ECO:0007669"/>
    <property type="project" value="TreeGrafter"/>
</dbReference>
<feature type="compositionally biased region" description="Polar residues" evidence="6">
    <location>
        <begin position="157"/>
        <end position="175"/>
    </location>
</feature>
<evidence type="ECO:0000256" key="2">
    <source>
        <dbReference type="ARBA" id="ARBA00022737"/>
    </source>
</evidence>
<dbReference type="EnsemblMetazoa" id="XM_022802398">
    <property type="protein sequence ID" value="XP_022658133"/>
    <property type="gene ID" value="LOC111249068"/>
</dbReference>
<dbReference type="SUPFAM" id="SSF57667">
    <property type="entry name" value="beta-beta-alpha zinc fingers"/>
    <property type="match status" value="2"/>
</dbReference>
<dbReference type="KEGG" id="vde:111249068"/>
<dbReference type="Proteomes" id="UP000594260">
    <property type="component" value="Unplaced"/>
</dbReference>
<accession>A0A7M7JXW2</accession>
<feature type="compositionally biased region" description="Polar residues" evidence="6">
    <location>
        <begin position="198"/>
        <end position="213"/>
    </location>
</feature>
<evidence type="ECO:0000256" key="4">
    <source>
        <dbReference type="ARBA" id="ARBA00022833"/>
    </source>
</evidence>
<keyword evidence="9" id="KW-1185">Reference proteome</keyword>
<dbReference type="Gene3D" id="3.30.160.60">
    <property type="entry name" value="Classic Zinc Finger"/>
    <property type="match status" value="4"/>
</dbReference>
<dbReference type="FunFam" id="3.30.160.60:FF:002343">
    <property type="entry name" value="Zinc finger protein 33A"/>
    <property type="match status" value="1"/>
</dbReference>
<evidence type="ECO:0000256" key="1">
    <source>
        <dbReference type="ARBA" id="ARBA00022723"/>
    </source>
</evidence>
<dbReference type="RefSeq" id="XP_022658133.1">
    <property type="nucleotide sequence ID" value="XM_022802398.1"/>
</dbReference>
<evidence type="ECO:0000259" key="7">
    <source>
        <dbReference type="PROSITE" id="PS50157"/>
    </source>
</evidence>
<evidence type="ECO:0000256" key="5">
    <source>
        <dbReference type="PROSITE-ProRule" id="PRU00042"/>
    </source>
</evidence>
<dbReference type="Pfam" id="PF00096">
    <property type="entry name" value="zf-C2H2"/>
    <property type="match status" value="2"/>
</dbReference>
<dbReference type="PROSITE" id="PS00028">
    <property type="entry name" value="ZINC_FINGER_C2H2_1"/>
    <property type="match status" value="2"/>
</dbReference>
<dbReference type="GO" id="GO:0008270">
    <property type="term" value="F:zinc ion binding"/>
    <property type="evidence" value="ECO:0007669"/>
    <property type="project" value="UniProtKB-KW"/>
</dbReference>